<dbReference type="Proteomes" id="UP000318681">
    <property type="component" value="Unassembled WGS sequence"/>
</dbReference>
<gene>
    <name evidence="2" type="ORF">FOY91_12540</name>
</gene>
<proteinExistence type="predicted"/>
<sequence length="76" mass="8531">MIEDRLSLAFGRLERAVARLETQLPLPPMPTDDGASEDAALRAQLSDLEERHETLRRHAAATVERLDRLLDPAREG</sequence>
<organism evidence="2 3">
    <name type="scientific">Alterirhizorhabdus solaris</name>
    <dbReference type="NCBI Taxonomy" id="2529389"/>
    <lineage>
        <taxon>Bacteria</taxon>
        <taxon>Pseudomonadati</taxon>
        <taxon>Pseudomonadota</taxon>
        <taxon>Alphaproteobacteria</taxon>
        <taxon>Sphingomonadales</taxon>
        <taxon>Rhizorhabdaceae</taxon>
        <taxon>Alterirhizorhabdus</taxon>
    </lineage>
</organism>
<protein>
    <recommendedName>
        <fullName evidence="4">DUF4164 family protein</fullName>
    </recommendedName>
</protein>
<dbReference type="OrthoDB" id="7596130at2"/>
<dbReference type="AlphaFoldDB" id="A0A558R1M0"/>
<reference evidence="2 3" key="1">
    <citation type="submission" date="2019-07" db="EMBL/GenBank/DDBJ databases">
        <title>Sphingomonas solaris sp. nov., isolated from a solar panel from Boston, Massachusetts.</title>
        <authorList>
            <person name="Tanner K."/>
            <person name="Pascual J."/>
            <person name="Mancuso C."/>
            <person name="Pereto J."/>
            <person name="Khalil A."/>
            <person name="Vilanova C."/>
        </authorList>
    </citation>
    <scope>NUCLEOTIDE SEQUENCE [LARGE SCALE GENOMIC DNA]</scope>
    <source>
        <strain evidence="2 3">R4DWN</strain>
    </source>
</reference>
<comment type="caution">
    <text evidence="2">The sequence shown here is derived from an EMBL/GenBank/DDBJ whole genome shotgun (WGS) entry which is preliminary data.</text>
</comment>
<keyword evidence="3" id="KW-1185">Reference proteome</keyword>
<evidence type="ECO:0000313" key="3">
    <source>
        <dbReference type="Proteomes" id="UP000318681"/>
    </source>
</evidence>
<keyword evidence="1" id="KW-0175">Coiled coil</keyword>
<dbReference type="RefSeq" id="WP_145152326.1">
    <property type="nucleotide sequence ID" value="NZ_VNIM01000049.1"/>
</dbReference>
<evidence type="ECO:0008006" key="4">
    <source>
        <dbReference type="Google" id="ProtNLM"/>
    </source>
</evidence>
<evidence type="ECO:0000313" key="2">
    <source>
        <dbReference type="EMBL" id="TVV73273.1"/>
    </source>
</evidence>
<evidence type="ECO:0000256" key="1">
    <source>
        <dbReference type="SAM" id="Coils"/>
    </source>
</evidence>
<dbReference type="EMBL" id="VNIM01000049">
    <property type="protein sequence ID" value="TVV73273.1"/>
    <property type="molecule type" value="Genomic_DNA"/>
</dbReference>
<accession>A0A558R1M0</accession>
<name>A0A558R1M0_9SPHN</name>
<feature type="coiled-coil region" evidence="1">
    <location>
        <begin position="38"/>
        <end position="65"/>
    </location>
</feature>